<organism evidence="2">
    <name type="scientific">marine metagenome</name>
    <dbReference type="NCBI Taxonomy" id="408172"/>
    <lineage>
        <taxon>unclassified sequences</taxon>
        <taxon>metagenomes</taxon>
        <taxon>ecological metagenomes</taxon>
    </lineage>
</organism>
<dbReference type="EMBL" id="UINC01000671">
    <property type="protein sequence ID" value="SUZ59326.1"/>
    <property type="molecule type" value="Genomic_DNA"/>
</dbReference>
<dbReference type="InterPro" id="IPR041489">
    <property type="entry name" value="PDZ_6"/>
</dbReference>
<dbReference type="Gene3D" id="2.30.42.10">
    <property type="match status" value="1"/>
</dbReference>
<evidence type="ECO:0000313" key="2">
    <source>
        <dbReference type="EMBL" id="SUZ59326.1"/>
    </source>
</evidence>
<reference evidence="2" key="1">
    <citation type="submission" date="2018-05" db="EMBL/GenBank/DDBJ databases">
        <authorList>
            <person name="Lanie J.A."/>
            <person name="Ng W.-L."/>
            <person name="Kazmierczak K.M."/>
            <person name="Andrzejewski T.M."/>
            <person name="Davidsen T.M."/>
            <person name="Wayne K.J."/>
            <person name="Tettelin H."/>
            <person name="Glass J.I."/>
            <person name="Rusch D."/>
            <person name="Podicherti R."/>
            <person name="Tsui H.-C.T."/>
            <person name="Winkler M.E."/>
        </authorList>
    </citation>
    <scope>NUCLEOTIDE SEQUENCE</scope>
</reference>
<dbReference type="SMART" id="SM00228">
    <property type="entry name" value="PDZ"/>
    <property type="match status" value="1"/>
</dbReference>
<proteinExistence type="predicted"/>
<protein>
    <recommendedName>
        <fullName evidence="1">PDZ domain-containing protein</fullName>
    </recommendedName>
</protein>
<evidence type="ECO:0000259" key="1">
    <source>
        <dbReference type="PROSITE" id="PS50106"/>
    </source>
</evidence>
<dbReference type="PROSITE" id="PS50106">
    <property type="entry name" value="PDZ"/>
    <property type="match status" value="1"/>
</dbReference>
<feature type="domain" description="PDZ" evidence="1">
    <location>
        <begin position="29"/>
        <end position="100"/>
    </location>
</feature>
<dbReference type="PROSITE" id="PS51257">
    <property type="entry name" value="PROKAR_LIPOPROTEIN"/>
    <property type="match status" value="1"/>
</dbReference>
<dbReference type="SUPFAM" id="SSF50156">
    <property type="entry name" value="PDZ domain-like"/>
    <property type="match status" value="1"/>
</dbReference>
<accession>A0A381NXI1</accession>
<name>A0A381NXI1_9ZZZZ</name>
<dbReference type="AlphaFoldDB" id="A0A381NXI1"/>
<dbReference type="Pfam" id="PF17820">
    <property type="entry name" value="PDZ_6"/>
    <property type="match status" value="1"/>
</dbReference>
<dbReference type="InterPro" id="IPR036034">
    <property type="entry name" value="PDZ_sf"/>
</dbReference>
<sequence length="135" mass="14175">MFGLRLLTAVAILSSAPGTTAQSGALYSCVDTQTARPVEIGITICNASPTEALAARLEDDNLQRRSGALITDVSAGSLAQIAGLAPGDVIYRVGGVDVEDEVEASTQLDQIGDDADTVVNFLRGGRPYRVKLRQR</sequence>
<gene>
    <name evidence="2" type="ORF">METZ01_LOCUS12180</name>
</gene>
<dbReference type="InterPro" id="IPR001478">
    <property type="entry name" value="PDZ"/>
</dbReference>